<dbReference type="Pfam" id="PF24732">
    <property type="entry name" value="ParE_like"/>
    <property type="match status" value="1"/>
</dbReference>
<feature type="domain" description="ParE-like toxin" evidence="1">
    <location>
        <begin position="28"/>
        <end position="85"/>
    </location>
</feature>
<dbReference type="EMBL" id="CAADEY010000156">
    <property type="protein sequence ID" value="VFJ66876.1"/>
    <property type="molecule type" value="Genomic_DNA"/>
</dbReference>
<evidence type="ECO:0000259" key="1">
    <source>
        <dbReference type="Pfam" id="PF24732"/>
    </source>
</evidence>
<sequence>MVRVDYDKGFFKSVRKRLPPCLHAKLKNTLADLLRDPSHPGLNLEAIVSRDGYYSIRVNRQWRVLLRREGENHFTVIEVGSHAIYR</sequence>
<name>A0A450TI02_9GAMM</name>
<dbReference type="InterPro" id="IPR035093">
    <property type="entry name" value="RelE/ParE_toxin_dom_sf"/>
</dbReference>
<evidence type="ECO:0000313" key="3">
    <source>
        <dbReference type="EMBL" id="VFJ66876.1"/>
    </source>
</evidence>
<reference evidence="3" key="1">
    <citation type="submission" date="2019-02" db="EMBL/GenBank/DDBJ databases">
        <authorList>
            <person name="Gruber-Vodicka R. H."/>
            <person name="Seah K. B. B."/>
        </authorList>
    </citation>
    <scope>NUCLEOTIDE SEQUENCE</scope>
    <source>
        <strain evidence="3">BECK_DK161</strain>
        <strain evidence="2">BECK_DK47</strain>
    </source>
</reference>
<protein>
    <submittedName>
        <fullName evidence="3">Plasmid maintenance system killer protein</fullName>
    </submittedName>
</protein>
<organism evidence="3">
    <name type="scientific">Candidatus Kentrum sp. DK</name>
    <dbReference type="NCBI Taxonomy" id="2126562"/>
    <lineage>
        <taxon>Bacteria</taxon>
        <taxon>Pseudomonadati</taxon>
        <taxon>Pseudomonadota</taxon>
        <taxon>Gammaproteobacteria</taxon>
        <taxon>Candidatus Kentrum</taxon>
    </lineage>
</organism>
<accession>A0A450TI02</accession>
<dbReference type="AlphaFoldDB" id="A0A450TI02"/>
<evidence type="ECO:0000313" key="2">
    <source>
        <dbReference type="EMBL" id="VFJ54079.1"/>
    </source>
</evidence>
<dbReference type="EMBL" id="CAADEX010000045">
    <property type="protein sequence ID" value="VFJ54079.1"/>
    <property type="molecule type" value="Genomic_DNA"/>
</dbReference>
<dbReference type="Gene3D" id="3.30.2310.20">
    <property type="entry name" value="RelE-like"/>
    <property type="match status" value="1"/>
</dbReference>
<dbReference type="InterPro" id="IPR056925">
    <property type="entry name" value="ParE-like"/>
</dbReference>
<proteinExistence type="predicted"/>
<dbReference type="SUPFAM" id="SSF143011">
    <property type="entry name" value="RelE-like"/>
    <property type="match status" value="1"/>
</dbReference>
<gene>
    <name evidence="2" type="ORF">BECKDK2373B_GA0170837_104511</name>
    <name evidence="3" type="ORF">BECKDK2373C_GA0170839_11562</name>
</gene>